<dbReference type="Pfam" id="PF19868">
    <property type="entry name" value="DUF6341"/>
    <property type="match status" value="1"/>
</dbReference>
<dbReference type="RefSeq" id="WP_093408134.1">
    <property type="nucleotide sequence ID" value="NZ_FOVL01000008.1"/>
</dbReference>
<name>A0A1I5A174_9FLAO</name>
<dbReference type="STRING" id="287099.SAMN05660413_01626"/>
<evidence type="ECO:0000313" key="3">
    <source>
        <dbReference type="Proteomes" id="UP000199153"/>
    </source>
</evidence>
<dbReference type="EMBL" id="FOVL01000008">
    <property type="protein sequence ID" value="SFN56158.1"/>
    <property type="molecule type" value="Genomic_DNA"/>
</dbReference>
<keyword evidence="1" id="KW-1133">Transmembrane helix</keyword>
<dbReference type="AlphaFoldDB" id="A0A1I5A174"/>
<dbReference type="InterPro" id="IPR045922">
    <property type="entry name" value="DUF6341"/>
</dbReference>
<dbReference type="OrthoDB" id="1467828at2"/>
<protein>
    <recommendedName>
        <fullName evidence="4">Uracil phosphoribosyltransferase</fullName>
    </recommendedName>
</protein>
<organism evidence="2 3">
    <name type="scientific">Salegentibacter flavus</name>
    <dbReference type="NCBI Taxonomy" id="287099"/>
    <lineage>
        <taxon>Bacteria</taxon>
        <taxon>Pseudomonadati</taxon>
        <taxon>Bacteroidota</taxon>
        <taxon>Flavobacteriia</taxon>
        <taxon>Flavobacteriales</taxon>
        <taxon>Flavobacteriaceae</taxon>
        <taxon>Salegentibacter</taxon>
    </lineage>
</organism>
<keyword evidence="1" id="KW-0472">Membrane</keyword>
<keyword evidence="3" id="KW-1185">Reference proteome</keyword>
<accession>A0A1I5A174</accession>
<gene>
    <name evidence="2" type="ORF">SAMN05660413_01626</name>
</gene>
<evidence type="ECO:0008006" key="4">
    <source>
        <dbReference type="Google" id="ProtNLM"/>
    </source>
</evidence>
<reference evidence="2 3" key="1">
    <citation type="submission" date="2016-10" db="EMBL/GenBank/DDBJ databases">
        <authorList>
            <person name="de Groot N.N."/>
        </authorList>
    </citation>
    <scope>NUCLEOTIDE SEQUENCE [LARGE SCALE GENOMIC DNA]</scope>
    <source>
        <strain evidence="2 3">DSM 17794</strain>
    </source>
</reference>
<evidence type="ECO:0000256" key="1">
    <source>
        <dbReference type="SAM" id="Phobius"/>
    </source>
</evidence>
<evidence type="ECO:0000313" key="2">
    <source>
        <dbReference type="EMBL" id="SFN56158.1"/>
    </source>
</evidence>
<dbReference type="Proteomes" id="UP000199153">
    <property type="component" value="Unassembled WGS sequence"/>
</dbReference>
<feature type="transmembrane region" description="Helical" evidence="1">
    <location>
        <begin position="31"/>
        <end position="52"/>
    </location>
</feature>
<sequence>MRDFFEGIAWLFEEILLIPLDALRELELNSWWAANAINFIFILIGLAAFFYWMKQLKKFNDNDEENRDPSAHSFLG</sequence>
<keyword evidence="1" id="KW-0812">Transmembrane</keyword>
<proteinExistence type="predicted"/>